<evidence type="ECO:0000256" key="1">
    <source>
        <dbReference type="SAM" id="SignalP"/>
    </source>
</evidence>
<evidence type="ECO:0008006" key="4">
    <source>
        <dbReference type="Google" id="ProtNLM"/>
    </source>
</evidence>
<evidence type="ECO:0000313" key="2">
    <source>
        <dbReference type="EMBL" id="MCP1727269.1"/>
    </source>
</evidence>
<keyword evidence="1" id="KW-0732">Signal</keyword>
<organism evidence="2 3">
    <name type="scientific">Natronospira proteinivora</name>
    <dbReference type="NCBI Taxonomy" id="1807133"/>
    <lineage>
        <taxon>Bacteria</taxon>
        <taxon>Pseudomonadati</taxon>
        <taxon>Pseudomonadota</taxon>
        <taxon>Gammaproteobacteria</taxon>
        <taxon>Natronospirales</taxon>
        <taxon>Natronospiraceae</taxon>
        <taxon>Natronospira</taxon>
    </lineage>
</organism>
<accession>A0ABT1G7J8</accession>
<dbReference type="RefSeq" id="WP_253446910.1">
    <property type="nucleotide sequence ID" value="NZ_JALJYF010000001.1"/>
</dbReference>
<dbReference type="EMBL" id="JALJYF010000001">
    <property type="protein sequence ID" value="MCP1727269.1"/>
    <property type="molecule type" value="Genomic_DNA"/>
</dbReference>
<evidence type="ECO:0000313" key="3">
    <source>
        <dbReference type="Proteomes" id="UP001523550"/>
    </source>
</evidence>
<feature type="chain" id="PRO_5045641705" description="Secreted protein" evidence="1">
    <location>
        <begin position="25"/>
        <end position="204"/>
    </location>
</feature>
<comment type="caution">
    <text evidence="2">The sequence shown here is derived from an EMBL/GenBank/DDBJ whole genome shotgun (WGS) entry which is preliminary data.</text>
</comment>
<proteinExistence type="predicted"/>
<gene>
    <name evidence="2" type="ORF">J2T60_001234</name>
</gene>
<dbReference type="Proteomes" id="UP001523550">
    <property type="component" value="Unassembled WGS sequence"/>
</dbReference>
<reference evidence="2 3" key="1">
    <citation type="submission" date="2022-03" db="EMBL/GenBank/DDBJ databases">
        <title>Genomic Encyclopedia of Type Strains, Phase III (KMG-III): the genomes of soil and plant-associated and newly described type strains.</title>
        <authorList>
            <person name="Whitman W."/>
        </authorList>
    </citation>
    <scope>NUCLEOTIDE SEQUENCE [LARGE SCALE GENOMIC DNA]</scope>
    <source>
        <strain evidence="2 3">BSker1</strain>
    </source>
</reference>
<keyword evidence="3" id="KW-1185">Reference proteome</keyword>
<sequence>MGLPKRLLTPVLLTTLLMTGPSLAGPETLPEEQQAFWERFQDLCGKAFAGEISDVTPYYEDGVVDRELRMQVMECEEDRIHAPFHVDDNHSRNWILTIVDGTIRLKHDHRYEDGTEEDISQYGGDAPTPGLPTRQIFPADEHTAEILPKRADNFWFFDFVDEDTLQYGVHWPKYGHSIRVEFDLSETIPAPPRPWGYENDSPDR</sequence>
<feature type="signal peptide" evidence="1">
    <location>
        <begin position="1"/>
        <end position="24"/>
    </location>
</feature>
<protein>
    <recommendedName>
        <fullName evidence="4">Secreted protein</fullName>
    </recommendedName>
</protein>
<name>A0ABT1G7J8_9GAMM</name>